<dbReference type="CDD" id="cd00093">
    <property type="entry name" value="HTH_XRE"/>
    <property type="match status" value="1"/>
</dbReference>
<sequence length="85" mass="9196">MSSHQALVTPSQLGLILQATRKTHSLSQAALAKRIGLSQSRVSQLEQHAEELSVGQLLAWCAALDLQLAIGTRDGSADAQRFTEW</sequence>
<dbReference type="PROSITE" id="PS50943">
    <property type="entry name" value="HTH_CROC1"/>
    <property type="match status" value="1"/>
</dbReference>
<keyword evidence="3" id="KW-1185">Reference proteome</keyword>
<evidence type="ECO:0000313" key="2">
    <source>
        <dbReference type="EMBL" id="ANB18478.1"/>
    </source>
</evidence>
<proteinExistence type="predicted"/>
<dbReference type="InterPro" id="IPR001387">
    <property type="entry name" value="Cro/C1-type_HTH"/>
</dbReference>
<dbReference type="KEGG" id="dko:I596_2473"/>
<dbReference type="STRING" id="1300342.I596_2473"/>
<protein>
    <recommendedName>
        <fullName evidence="1">HTH cro/C1-type domain-containing protein</fullName>
    </recommendedName>
</protein>
<name>A0A160DVB4_9GAMM</name>
<reference evidence="2 3" key="1">
    <citation type="submission" date="2016-04" db="EMBL/GenBank/DDBJ databases">
        <title>Complete genome sequence of Dokdonella koreensis DS-123T.</title>
        <authorList>
            <person name="Kim J.F."/>
            <person name="Lee H."/>
            <person name="Kwak M.-J."/>
        </authorList>
    </citation>
    <scope>NUCLEOTIDE SEQUENCE [LARGE SCALE GENOMIC DNA]</scope>
    <source>
        <strain evidence="2 3">DS-123</strain>
    </source>
</reference>
<dbReference type="OrthoDB" id="5957901at2"/>
<dbReference type="Pfam" id="PF01381">
    <property type="entry name" value="HTH_3"/>
    <property type="match status" value="1"/>
</dbReference>
<dbReference type="SMART" id="SM00530">
    <property type="entry name" value="HTH_XRE"/>
    <property type="match status" value="1"/>
</dbReference>
<dbReference type="SUPFAM" id="SSF47413">
    <property type="entry name" value="lambda repressor-like DNA-binding domains"/>
    <property type="match status" value="1"/>
</dbReference>
<dbReference type="EMBL" id="CP015249">
    <property type="protein sequence ID" value="ANB18478.1"/>
    <property type="molecule type" value="Genomic_DNA"/>
</dbReference>
<evidence type="ECO:0000313" key="3">
    <source>
        <dbReference type="Proteomes" id="UP000076830"/>
    </source>
</evidence>
<dbReference type="AlphaFoldDB" id="A0A160DVB4"/>
<evidence type="ECO:0000259" key="1">
    <source>
        <dbReference type="PROSITE" id="PS50943"/>
    </source>
</evidence>
<organism evidence="2 3">
    <name type="scientific">Dokdonella koreensis DS-123</name>
    <dbReference type="NCBI Taxonomy" id="1300342"/>
    <lineage>
        <taxon>Bacteria</taxon>
        <taxon>Pseudomonadati</taxon>
        <taxon>Pseudomonadota</taxon>
        <taxon>Gammaproteobacteria</taxon>
        <taxon>Lysobacterales</taxon>
        <taxon>Rhodanobacteraceae</taxon>
        <taxon>Dokdonella</taxon>
    </lineage>
</organism>
<gene>
    <name evidence="2" type="ORF">I596_2473</name>
</gene>
<dbReference type="Proteomes" id="UP000076830">
    <property type="component" value="Chromosome"/>
</dbReference>
<dbReference type="InterPro" id="IPR010982">
    <property type="entry name" value="Lambda_DNA-bd_dom_sf"/>
</dbReference>
<dbReference type="RefSeq" id="WP_067647960.1">
    <property type="nucleotide sequence ID" value="NZ_CP015249.1"/>
</dbReference>
<dbReference type="GO" id="GO:0003677">
    <property type="term" value="F:DNA binding"/>
    <property type="evidence" value="ECO:0007669"/>
    <property type="project" value="InterPro"/>
</dbReference>
<accession>A0A160DVB4</accession>
<dbReference type="Gene3D" id="1.10.260.40">
    <property type="entry name" value="lambda repressor-like DNA-binding domains"/>
    <property type="match status" value="1"/>
</dbReference>
<feature type="domain" description="HTH cro/C1-type" evidence="1">
    <location>
        <begin position="17"/>
        <end position="73"/>
    </location>
</feature>